<feature type="compositionally biased region" description="Low complexity" evidence="2">
    <location>
        <begin position="17"/>
        <end position="46"/>
    </location>
</feature>
<feature type="transmembrane region" description="Helical" evidence="3">
    <location>
        <begin position="98"/>
        <end position="121"/>
    </location>
</feature>
<name>A0A919GQJ7_9ACTN</name>
<feature type="transmembrane region" description="Helical" evidence="3">
    <location>
        <begin position="163"/>
        <end position="182"/>
    </location>
</feature>
<dbReference type="EMBL" id="BNCD01000034">
    <property type="protein sequence ID" value="GHH88231.1"/>
    <property type="molecule type" value="Genomic_DNA"/>
</dbReference>
<dbReference type="RefSeq" id="WP_229925143.1">
    <property type="nucleotide sequence ID" value="NZ_BNCD01000034.1"/>
</dbReference>
<feature type="domain" description="EamA" evidence="4">
    <location>
        <begin position="218"/>
        <end position="349"/>
    </location>
</feature>
<dbReference type="Proteomes" id="UP000603708">
    <property type="component" value="Unassembled WGS sequence"/>
</dbReference>
<dbReference type="InterPro" id="IPR037185">
    <property type="entry name" value="EmrE-like"/>
</dbReference>
<dbReference type="SUPFAM" id="SSF103481">
    <property type="entry name" value="Multidrug resistance efflux transporter EmrE"/>
    <property type="match status" value="2"/>
</dbReference>
<comment type="caution">
    <text evidence="5">The sequence shown here is derived from an EMBL/GenBank/DDBJ whole genome shotgun (WGS) entry which is preliminary data.</text>
</comment>
<reference evidence="5" key="1">
    <citation type="journal article" date="2014" name="Int. J. Syst. Evol. Microbiol.">
        <title>Complete genome sequence of Corynebacterium casei LMG S-19264T (=DSM 44701T), isolated from a smear-ripened cheese.</title>
        <authorList>
            <consortium name="US DOE Joint Genome Institute (JGI-PGF)"/>
            <person name="Walter F."/>
            <person name="Albersmeier A."/>
            <person name="Kalinowski J."/>
            <person name="Ruckert C."/>
        </authorList>
    </citation>
    <scope>NUCLEOTIDE SEQUENCE</scope>
    <source>
        <strain evidence="5">JCM 5069</strain>
    </source>
</reference>
<organism evidence="5 6">
    <name type="scientific">Streptomyces sulfonofaciens</name>
    <dbReference type="NCBI Taxonomy" id="68272"/>
    <lineage>
        <taxon>Bacteria</taxon>
        <taxon>Bacillati</taxon>
        <taxon>Actinomycetota</taxon>
        <taxon>Actinomycetes</taxon>
        <taxon>Kitasatosporales</taxon>
        <taxon>Streptomycetaceae</taxon>
        <taxon>Streptomyces</taxon>
    </lineage>
</organism>
<feature type="transmembrane region" description="Helical" evidence="3">
    <location>
        <begin position="133"/>
        <end position="151"/>
    </location>
</feature>
<dbReference type="InterPro" id="IPR052756">
    <property type="entry name" value="Alkyne_AA_exporter"/>
</dbReference>
<dbReference type="AlphaFoldDB" id="A0A919GQJ7"/>
<keyword evidence="3" id="KW-1133">Transmembrane helix</keyword>
<evidence type="ECO:0000256" key="3">
    <source>
        <dbReference type="SAM" id="Phobius"/>
    </source>
</evidence>
<sequence length="354" mass="35381">MTPDTSDSPQGARNAEEQTGAEHTAAAEHTTAAANTATAQSTAAAESTAAGGGTSAAVPARGAAAGVSGEPPLVIGAALVTVLLWASAFVGIRAAGRALSPGALTLGRLFVGAVVLGVFVVARRAAMPPRADIPRLLVCGILWFGVYNLALNASEQRIDAGTASLIVSLGPILIALLAAVLLREGLPKPLVVGGAIAFAGAILIGLATTGHSSSAGVGSLLGLVATVTYAGGVVSQKPLLANTSALVVTWLACIVGLVICLPFAPQLIDQLADADASAIAWTVYLGALPTALAFTTWAYALARSTAGRMGAMTYLVAPFAVLMGWLFLGETPPWLALGGGLLCLGGVAFAQRRK</sequence>
<feature type="compositionally biased region" description="Polar residues" evidence="2">
    <location>
        <begin position="1"/>
        <end position="11"/>
    </location>
</feature>
<feature type="region of interest" description="Disordered" evidence="2">
    <location>
        <begin position="1"/>
        <end position="46"/>
    </location>
</feature>
<feature type="transmembrane region" description="Helical" evidence="3">
    <location>
        <begin position="215"/>
        <end position="234"/>
    </location>
</feature>
<keyword evidence="6" id="KW-1185">Reference proteome</keyword>
<accession>A0A919GQJ7</accession>
<protein>
    <submittedName>
        <fullName evidence="5">Membrane protein</fullName>
    </submittedName>
</protein>
<evidence type="ECO:0000256" key="1">
    <source>
        <dbReference type="ARBA" id="ARBA00007362"/>
    </source>
</evidence>
<feature type="transmembrane region" description="Helical" evidence="3">
    <location>
        <begin position="246"/>
        <end position="264"/>
    </location>
</feature>
<keyword evidence="3" id="KW-0472">Membrane</keyword>
<dbReference type="GO" id="GO:0016020">
    <property type="term" value="C:membrane"/>
    <property type="evidence" value="ECO:0007669"/>
    <property type="project" value="InterPro"/>
</dbReference>
<feature type="transmembrane region" description="Helical" evidence="3">
    <location>
        <begin position="189"/>
        <end position="209"/>
    </location>
</feature>
<comment type="similarity">
    <text evidence="1">Belongs to the EamA transporter family.</text>
</comment>
<feature type="transmembrane region" description="Helical" evidence="3">
    <location>
        <begin position="276"/>
        <end position="299"/>
    </location>
</feature>
<evidence type="ECO:0000256" key="2">
    <source>
        <dbReference type="SAM" id="MobiDB-lite"/>
    </source>
</evidence>
<proteinExistence type="inferred from homology"/>
<evidence type="ECO:0000313" key="6">
    <source>
        <dbReference type="Proteomes" id="UP000603708"/>
    </source>
</evidence>
<dbReference type="InterPro" id="IPR000620">
    <property type="entry name" value="EamA_dom"/>
</dbReference>
<evidence type="ECO:0000259" key="4">
    <source>
        <dbReference type="Pfam" id="PF00892"/>
    </source>
</evidence>
<reference evidence="5" key="2">
    <citation type="submission" date="2020-09" db="EMBL/GenBank/DDBJ databases">
        <authorList>
            <person name="Sun Q."/>
            <person name="Ohkuma M."/>
        </authorList>
    </citation>
    <scope>NUCLEOTIDE SEQUENCE</scope>
    <source>
        <strain evidence="5">JCM 5069</strain>
    </source>
</reference>
<evidence type="ECO:0000313" key="5">
    <source>
        <dbReference type="EMBL" id="GHH88231.1"/>
    </source>
</evidence>
<dbReference type="PANTHER" id="PTHR12715">
    <property type="entry name" value="TRANSPORTER, DRUG/METABOLITE EXPORTER FAMILY"/>
    <property type="match status" value="1"/>
</dbReference>
<feature type="transmembrane region" description="Helical" evidence="3">
    <location>
        <begin position="73"/>
        <end position="92"/>
    </location>
</feature>
<feature type="transmembrane region" description="Helical" evidence="3">
    <location>
        <begin position="311"/>
        <end position="328"/>
    </location>
</feature>
<feature type="domain" description="EamA" evidence="4">
    <location>
        <begin position="75"/>
        <end position="205"/>
    </location>
</feature>
<dbReference type="Pfam" id="PF00892">
    <property type="entry name" value="EamA"/>
    <property type="match status" value="2"/>
</dbReference>
<dbReference type="Gene3D" id="1.10.3730.20">
    <property type="match status" value="1"/>
</dbReference>
<gene>
    <name evidence="5" type="ORF">GCM10018793_67090</name>
</gene>
<keyword evidence="3" id="KW-0812">Transmembrane</keyword>
<dbReference type="PANTHER" id="PTHR12715:SF4">
    <property type="entry name" value="EAMA DOMAIN-CONTAINING PROTEIN"/>
    <property type="match status" value="1"/>
</dbReference>
<feature type="transmembrane region" description="Helical" evidence="3">
    <location>
        <begin position="334"/>
        <end position="350"/>
    </location>
</feature>